<dbReference type="Proteomes" id="UP000552836">
    <property type="component" value="Unassembled WGS sequence"/>
</dbReference>
<evidence type="ECO:0000313" key="4">
    <source>
        <dbReference type="Proteomes" id="UP000552836"/>
    </source>
</evidence>
<dbReference type="Gene3D" id="2.160.20.80">
    <property type="entry name" value="E3 ubiquitin-protein ligase SopA"/>
    <property type="match status" value="1"/>
</dbReference>
<proteinExistence type="predicted"/>
<dbReference type="RefSeq" id="WP_229681919.1">
    <property type="nucleotide sequence ID" value="NZ_BAABJU010000003.1"/>
</dbReference>
<dbReference type="EMBL" id="BMMI01000002">
    <property type="protein sequence ID" value="GGL59801.1"/>
    <property type="molecule type" value="Genomic_DNA"/>
</dbReference>
<evidence type="ECO:0000313" key="5">
    <source>
        <dbReference type="Proteomes" id="UP000648663"/>
    </source>
</evidence>
<name>A0A846LZ92_9ACTN</name>
<dbReference type="Pfam" id="PF00805">
    <property type="entry name" value="Pentapeptide"/>
    <property type="match status" value="1"/>
</dbReference>
<reference evidence="3 4" key="3">
    <citation type="submission" date="2020-02" db="EMBL/GenBank/DDBJ databases">
        <title>Sequencing the genomes of 1000 actinobacteria strains.</title>
        <authorList>
            <person name="Klenk H.-P."/>
        </authorList>
    </citation>
    <scope>NUCLEOTIDE SEQUENCE [LARGE SCALE GENOMIC DNA]</scope>
    <source>
        <strain evidence="3 4">DSM 45201</strain>
    </source>
</reference>
<protein>
    <recommendedName>
        <fullName evidence="6">Pentapeptide repeat protein</fullName>
    </recommendedName>
</protein>
<reference evidence="2" key="4">
    <citation type="submission" date="2024-05" db="EMBL/GenBank/DDBJ databases">
        <authorList>
            <person name="Sun Q."/>
            <person name="Zhou Y."/>
        </authorList>
    </citation>
    <scope>NUCLEOTIDE SEQUENCE</scope>
    <source>
        <strain evidence="2">CGMCC 4.5581</strain>
    </source>
</reference>
<sequence>MPDPRPLLPLLADARRDLTADCSRCNGLCCVLPAFAASADFAIDKPAGTPCPNLQPDSRCGIHDRLRDRGFPGCTVFDCFGAGQRVTQDVFGGADWRTDAATRAATAAVFPVMRQLTELLWYLTEATALLPAGPLHTEVTAARTRTEQLTGTGADELAALDAAAYRSEVGELLGRVSDAVRADVPGRARDRRGADLMGAALRGADLHGASLRGAYLIGADLRGADLRHADLLGADLRAADLRGADLTGALFLTQPQLTAALGDGGTTLPEWLTRPAHWSTSRSAAPPSRGRRPRRR</sequence>
<comment type="caution">
    <text evidence="3">The sequence shown here is derived from an EMBL/GenBank/DDBJ whole genome shotgun (WGS) entry which is preliminary data.</text>
</comment>
<dbReference type="PANTHER" id="PTHR14136:SF17">
    <property type="entry name" value="BTB_POZ DOMAIN-CONTAINING PROTEIN KCTD9"/>
    <property type="match status" value="1"/>
</dbReference>
<dbReference type="Proteomes" id="UP000648663">
    <property type="component" value="Unassembled WGS sequence"/>
</dbReference>
<evidence type="ECO:0000313" key="2">
    <source>
        <dbReference type="EMBL" id="GGL59801.1"/>
    </source>
</evidence>
<reference evidence="2" key="1">
    <citation type="journal article" date="2014" name="Int. J. Syst. Evol. Microbiol.">
        <title>Complete genome of a new Firmicutes species belonging to the dominant human colonic microbiota ('Ruminococcus bicirculans') reveals two chromosomes and a selective capacity to utilize plant glucans.</title>
        <authorList>
            <consortium name="NISC Comparative Sequencing Program"/>
            <person name="Wegmann U."/>
            <person name="Louis P."/>
            <person name="Goesmann A."/>
            <person name="Henrissat B."/>
            <person name="Duncan S.H."/>
            <person name="Flint H.J."/>
        </authorList>
    </citation>
    <scope>NUCLEOTIDE SEQUENCE</scope>
    <source>
        <strain evidence="2">CGMCC 4.5581</strain>
    </source>
</reference>
<dbReference type="PANTHER" id="PTHR14136">
    <property type="entry name" value="BTB_POZ DOMAIN-CONTAINING PROTEIN KCTD9"/>
    <property type="match status" value="1"/>
</dbReference>
<evidence type="ECO:0000313" key="3">
    <source>
        <dbReference type="EMBL" id="NIH68749.1"/>
    </source>
</evidence>
<feature type="region of interest" description="Disordered" evidence="1">
    <location>
        <begin position="271"/>
        <end position="296"/>
    </location>
</feature>
<dbReference type="InterPro" id="IPR051082">
    <property type="entry name" value="Pentapeptide-BTB/POZ_domain"/>
</dbReference>
<evidence type="ECO:0008006" key="6">
    <source>
        <dbReference type="Google" id="ProtNLM"/>
    </source>
</evidence>
<dbReference type="InterPro" id="IPR001646">
    <property type="entry name" value="5peptide_repeat"/>
</dbReference>
<reference evidence="5" key="2">
    <citation type="journal article" date="2019" name="Int. J. Syst. Evol. Microbiol.">
        <title>The Global Catalogue of Microorganisms (GCM) 10K type strain sequencing project: providing services to taxonomists for standard genome sequencing and annotation.</title>
        <authorList>
            <consortium name="The Broad Institute Genomics Platform"/>
            <consortium name="The Broad Institute Genome Sequencing Center for Infectious Disease"/>
            <person name="Wu L."/>
            <person name="Ma J."/>
        </authorList>
    </citation>
    <scope>NUCLEOTIDE SEQUENCE [LARGE SCALE GENOMIC DNA]</scope>
    <source>
        <strain evidence="5">CGMCC 4.5581</strain>
    </source>
</reference>
<gene>
    <name evidence="3" type="ORF">FB380_003237</name>
    <name evidence="2" type="ORF">GCM10011589_14700</name>
</gene>
<dbReference type="SUPFAM" id="SSF141571">
    <property type="entry name" value="Pentapeptide repeat-like"/>
    <property type="match status" value="1"/>
</dbReference>
<dbReference type="EMBL" id="JAAMPA010000002">
    <property type="protein sequence ID" value="NIH68749.1"/>
    <property type="molecule type" value="Genomic_DNA"/>
</dbReference>
<keyword evidence="5" id="KW-1185">Reference proteome</keyword>
<dbReference type="AlphaFoldDB" id="A0A846LZ92"/>
<evidence type="ECO:0000256" key="1">
    <source>
        <dbReference type="SAM" id="MobiDB-lite"/>
    </source>
</evidence>
<accession>A0A846LZ92</accession>
<organism evidence="3 4">
    <name type="scientific">Modestobacter marinus</name>
    <dbReference type="NCBI Taxonomy" id="477641"/>
    <lineage>
        <taxon>Bacteria</taxon>
        <taxon>Bacillati</taxon>
        <taxon>Actinomycetota</taxon>
        <taxon>Actinomycetes</taxon>
        <taxon>Geodermatophilales</taxon>
        <taxon>Geodermatophilaceae</taxon>
        <taxon>Modestobacter</taxon>
    </lineage>
</organism>